<sequence>MLSAKRKYSEVDSDDEEPTLGKQVLPVANLPADFSGVPQDGLEYLFMVRRDARQLPRTTRVVNPYEFKEEAPVNDAALLSTPHSALPSEDWREVFVSRFRNFRKNIVQSTAHSDVAPRPPAHKLTPDMKERDHWWAFLSGRPESEWNPPKKPKKQKPARDQRYGSFGGMRSFTSEYEVPLQDPVPELPYTTEEGEVEHAISFAPADSLPTPLSTPAPSEAGPSNGMFADPVSPTHNTAPAVQPEPTPTLLRHMDHRYSLHLLMYFSHWITLYLEEPAAGPCTITETHARWMFALLSRVEDYLTADEMSTLRSLARACMGLIKDRLGRRPSPDAGVEDAGSATIAETSCWLIVAAVVGLWGQRDLWQDAESMLAELGP</sequence>
<dbReference type="AlphaFoldDB" id="A0A9P3FW97"/>
<dbReference type="GO" id="GO:0030532">
    <property type="term" value="C:small nuclear ribonucleoprotein complex"/>
    <property type="evidence" value="ECO:0007669"/>
    <property type="project" value="InterPro"/>
</dbReference>
<feature type="region of interest" description="Disordered" evidence="2">
    <location>
        <begin position="205"/>
        <end position="241"/>
    </location>
</feature>
<dbReference type="Gene3D" id="1.20.58.1070">
    <property type="match status" value="1"/>
</dbReference>
<protein>
    <submittedName>
        <fullName evidence="3">Uncharacterized protein</fullName>
    </submittedName>
</protein>
<comment type="similarity">
    <text evidence="1">Belongs to the gemin-2 family.</text>
</comment>
<dbReference type="PANTHER" id="PTHR12794:SF0">
    <property type="entry name" value="GEM-ASSOCIATED PROTEIN 2"/>
    <property type="match status" value="1"/>
</dbReference>
<organism evidence="3 4">
    <name type="scientific">Phanerochaete sordida</name>
    <dbReference type="NCBI Taxonomy" id="48140"/>
    <lineage>
        <taxon>Eukaryota</taxon>
        <taxon>Fungi</taxon>
        <taxon>Dikarya</taxon>
        <taxon>Basidiomycota</taxon>
        <taxon>Agaricomycotina</taxon>
        <taxon>Agaricomycetes</taxon>
        <taxon>Polyporales</taxon>
        <taxon>Phanerochaetaceae</taxon>
        <taxon>Phanerochaete</taxon>
    </lineage>
</organism>
<dbReference type="InterPro" id="IPR023251">
    <property type="entry name" value="Brr1"/>
</dbReference>
<dbReference type="GO" id="GO:0000387">
    <property type="term" value="P:spliceosomal snRNP assembly"/>
    <property type="evidence" value="ECO:0007669"/>
    <property type="project" value="InterPro"/>
</dbReference>
<dbReference type="PANTHER" id="PTHR12794">
    <property type="entry name" value="GEMIN2"/>
    <property type="match status" value="1"/>
</dbReference>
<accession>A0A9P3FW97</accession>
<comment type="caution">
    <text evidence="3">The sequence shown here is derived from an EMBL/GenBank/DDBJ whole genome shotgun (WGS) entry which is preliminary data.</text>
</comment>
<dbReference type="Pfam" id="PF04938">
    <property type="entry name" value="SIP1"/>
    <property type="match status" value="1"/>
</dbReference>
<dbReference type="InterPro" id="IPR035426">
    <property type="entry name" value="Gemin2/Brr1"/>
</dbReference>
<evidence type="ECO:0000256" key="1">
    <source>
        <dbReference type="ARBA" id="ARBA00025758"/>
    </source>
</evidence>
<keyword evidence="4" id="KW-1185">Reference proteome</keyword>
<dbReference type="EMBL" id="BPQB01000001">
    <property type="protein sequence ID" value="GJE84262.1"/>
    <property type="molecule type" value="Genomic_DNA"/>
</dbReference>
<feature type="compositionally biased region" description="Low complexity" evidence="2">
    <location>
        <begin position="207"/>
        <end position="218"/>
    </location>
</feature>
<gene>
    <name evidence="3" type="ORF">PsYK624_003380</name>
</gene>
<evidence type="ECO:0000313" key="4">
    <source>
        <dbReference type="Proteomes" id="UP000703269"/>
    </source>
</evidence>
<feature type="region of interest" description="Disordered" evidence="2">
    <location>
        <begin position="1"/>
        <end position="21"/>
    </location>
</feature>
<name>A0A9P3FW97_9APHY</name>
<feature type="region of interest" description="Disordered" evidence="2">
    <location>
        <begin position="139"/>
        <end position="166"/>
    </location>
</feature>
<proteinExistence type="inferred from homology"/>
<dbReference type="Proteomes" id="UP000703269">
    <property type="component" value="Unassembled WGS sequence"/>
</dbReference>
<reference evidence="3 4" key="1">
    <citation type="submission" date="2021-08" db="EMBL/GenBank/DDBJ databases">
        <title>Draft Genome Sequence of Phanerochaete sordida strain YK-624.</title>
        <authorList>
            <person name="Mori T."/>
            <person name="Dohra H."/>
            <person name="Suzuki T."/>
            <person name="Kawagishi H."/>
            <person name="Hirai H."/>
        </authorList>
    </citation>
    <scope>NUCLEOTIDE SEQUENCE [LARGE SCALE GENOMIC DNA]</scope>
    <source>
        <strain evidence="3 4">YK-624</strain>
    </source>
</reference>
<evidence type="ECO:0000313" key="3">
    <source>
        <dbReference type="EMBL" id="GJE84262.1"/>
    </source>
</evidence>
<dbReference type="OrthoDB" id="428895at2759"/>
<dbReference type="GO" id="GO:0032797">
    <property type="term" value="C:SMN complex"/>
    <property type="evidence" value="ECO:0007669"/>
    <property type="project" value="TreeGrafter"/>
</dbReference>
<dbReference type="PRINTS" id="PR02039">
    <property type="entry name" value="SPLICEFRBRR1"/>
</dbReference>
<evidence type="ECO:0000256" key="2">
    <source>
        <dbReference type="SAM" id="MobiDB-lite"/>
    </source>
</evidence>